<organism evidence="1 2">
    <name type="scientific">Actinomadura barringtoniae</name>
    <dbReference type="NCBI Taxonomy" id="1427535"/>
    <lineage>
        <taxon>Bacteria</taxon>
        <taxon>Bacillati</taxon>
        <taxon>Actinomycetota</taxon>
        <taxon>Actinomycetes</taxon>
        <taxon>Streptosporangiales</taxon>
        <taxon>Thermomonosporaceae</taxon>
        <taxon>Actinomadura</taxon>
    </lineage>
</organism>
<reference evidence="1" key="1">
    <citation type="submission" date="2021-03" db="EMBL/GenBank/DDBJ databases">
        <authorList>
            <person name="Kanchanasin P."/>
            <person name="Saeng-In P."/>
            <person name="Phongsopitanun W."/>
            <person name="Yuki M."/>
            <person name="Kudo T."/>
            <person name="Ohkuma M."/>
            <person name="Tanasupawat S."/>
        </authorList>
    </citation>
    <scope>NUCLEOTIDE SEQUENCE</scope>
    <source>
        <strain evidence="1">GKU 128</strain>
    </source>
</reference>
<proteinExistence type="predicted"/>
<keyword evidence="2" id="KW-1185">Reference proteome</keyword>
<gene>
    <name evidence="1" type="ORF">J4573_28530</name>
</gene>
<protein>
    <submittedName>
        <fullName evidence="1">Uncharacterized protein</fullName>
    </submittedName>
</protein>
<name>A0A939PEE7_9ACTN</name>
<sequence length="214" mass="22994">MDTESTLVTTRRALHGVAELLLAGPQHRQSETIRLRPKPGGFGTITTPSLHIEGTNLMAGEVAIPLNGTTYREAASAAGVEPGAPEGLYKDGSGAHVDAVIDLDAKAAEQIAQAFAWGDEALRRLAADLTPVLWPEHFDLGITVDEVNYGVSPGDDYLGEPYAYVGPWQPRVGTFWNAPFGATRPLHAIPGSTALYDFFMEGQTRVTSDPRREP</sequence>
<comment type="caution">
    <text evidence="1">The sequence shown here is derived from an EMBL/GenBank/DDBJ whole genome shotgun (WGS) entry which is preliminary data.</text>
</comment>
<evidence type="ECO:0000313" key="2">
    <source>
        <dbReference type="Proteomes" id="UP000669179"/>
    </source>
</evidence>
<dbReference type="RefSeq" id="WP_208258979.1">
    <property type="nucleotide sequence ID" value="NZ_JAGEOJ010000012.1"/>
</dbReference>
<dbReference type="AlphaFoldDB" id="A0A939PEE7"/>
<accession>A0A939PEE7</accession>
<dbReference type="Proteomes" id="UP000669179">
    <property type="component" value="Unassembled WGS sequence"/>
</dbReference>
<dbReference type="EMBL" id="JAGEOJ010000012">
    <property type="protein sequence ID" value="MBO2451076.1"/>
    <property type="molecule type" value="Genomic_DNA"/>
</dbReference>
<evidence type="ECO:0000313" key="1">
    <source>
        <dbReference type="EMBL" id="MBO2451076.1"/>
    </source>
</evidence>